<protein>
    <submittedName>
        <fullName evidence="1">Uncharacterized protein</fullName>
    </submittedName>
</protein>
<evidence type="ECO:0000313" key="1">
    <source>
        <dbReference type="EMBL" id="KAL0105448.1"/>
    </source>
</evidence>
<evidence type="ECO:0000313" key="2">
    <source>
        <dbReference type="Proteomes" id="UP001430953"/>
    </source>
</evidence>
<proteinExistence type="predicted"/>
<comment type="caution">
    <text evidence="1">The sequence shown here is derived from an EMBL/GenBank/DDBJ whole genome shotgun (WGS) entry which is preliminary data.</text>
</comment>
<dbReference type="AlphaFoldDB" id="A0AAW2ENY5"/>
<gene>
    <name evidence="1" type="ORF">PUN28_016840</name>
</gene>
<accession>A0AAW2ENY5</accession>
<reference evidence="1 2" key="1">
    <citation type="submission" date="2023-03" db="EMBL/GenBank/DDBJ databases">
        <title>High recombination rates correlate with genetic variation in Cardiocondyla obscurior ants.</title>
        <authorList>
            <person name="Errbii M."/>
        </authorList>
    </citation>
    <scope>NUCLEOTIDE SEQUENCE [LARGE SCALE GENOMIC DNA]</scope>
    <source>
        <strain evidence="1">Alpha-2009</strain>
        <tissue evidence="1">Whole body</tissue>
    </source>
</reference>
<dbReference type="EMBL" id="JADYXP020000019">
    <property type="protein sequence ID" value="KAL0105448.1"/>
    <property type="molecule type" value="Genomic_DNA"/>
</dbReference>
<sequence length="131" mass="15224">MEYFNTNFSYARVGLCQNSLTSTSRNRISIATRLSTARYPVVLLAPSTFDSLCPLPLRHPAVSSRRKTRARRLPRFPRIVEGAQLPWLRPRKSGETETLFLIYPRDARMELKRMSRYESLLILLPLDEKLN</sequence>
<organism evidence="1 2">
    <name type="scientific">Cardiocondyla obscurior</name>
    <dbReference type="NCBI Taxonomy" id="286306"/>
    <lineage>
        <taxon>Eukaryota</taxon>
        <taxon>Metazoa</taxon>
        <taxon>Ecdysozoa</taxon>
        <taxon>Arthropoda</taxon>
        <taxon>Hexapoda</taxon>
        <taxon>Insecta</taxon>
        <taxon>Pterygota</taxon>
        <taxon>Neoptera</taxon>
        <taxon>Endopterygota</taxon>
        <taxon>Hymenoptera</taxon>
        <taxon>Apocrita</taxon>
        <taxon>Aculeata</taxon>
        <taxon>Formicoidea</taxon>
        <taxon>Formicidae</taxon>
        <taxon>Myrmicinae</taxon>
        <taxon>Cardiocondyla</taxon>
    </lineage>
</organism>
<dbReference type="Proteomes" id="UP001430953">
    <property type="component" value="Unassembled WGS sequence"/>
</dbReference>
<keyword evidence="2" id="KW-1185">Reference proteome</keyword>
<name>A0AAW2ENY5_9HYME</name>